<keyword evidence="3" id="KW-1185">Reference proteome</keyword>
<protein>
    <submittedName>
        <fullName evidence="2">Uncharacterized protein</fullName>
    </submittedName>
</protein>
<dbReference type="AlphaFoldDB" id="A0A3L6T7M9"/>
<organism evidence="2 3">
    <name type="scientific">Panicum miliaceum</name>
    <name type="common">Proso millet</name>
    <name type="synonym">Broomcorn millet</name>
    <dbReference type="NCBI Taxonomy" id="4540"/>
    <lineage>
        <taxon>Eukaryota</taxon>
        <taxon>Viridiplantae</taxon>
        <taxon>Streptophyta</taxon>
        <taxon>Embryophyta</taxon>
        <taxon>Tracheophyta</taxon>
        <taxon>Spermatophyta</taxon>
        <taxon>Magnoliopsida</taxon>
        <taxon>Liliopsida</taxon>
        <taxon>Poales</taxon>
        <taxon>Poaceae</taxon>
        <taxon>PACMAD clade</taxon>
        <taxon>Panicoideae</taxon>
        <taxon>Panicodae</taxon>
        <taxon>Paniceae</taxon>
        <taxon>Panicinae</taxon>
        <taxon>Panicum</taxon>
        <taxon>Panicum sect. Panicum</taxon>
    </lineage>
</organism>
<accession>A0A3L6T7M9</accession>
<feature type="region of interest" description="Disordered" evidence="1">
    <location>
        <begin position="51"/>
        <end position="121"/>
    </location>
</feature>
<name>A0A3L6T7M9_PANMI</name>
<evidence type="ECO:0000313" key="2">
    <source>
        <dbReference type="EMBL" id="RLN33488.1"/>
    </source>
</evidence>
<dbReference type="OrthoDB" id="714371at2759"/>
<evidence type="ECO:0000256" key="1">
    <source>
        <dbReference type="SAM" id="MobiDB-lite"/>
    </source>
</evidence>
<gene>
    <name evidence="2" type="ORF">C2845_PM03G31230</name>
</gene>
<feature type="compositionally biased region" description="Low complexity" evidence="1">
    <location>
        <begin position="62"/>
        <end position="75"/>
    </location>
</feature>
<comment type="caution">
    <text evidence="2">The sequence shown here is derived from an EMBL/GenBank/DDBJ whole genome shotgun (WGS) entry which is preliminary data.</text>
</comment>
<sequence length="121" mass="13426">MSMLAHWQNMIAGRSPTDITTLVTRIAMHVKALDNAQVTYLAWEDEYQLKKKKSARHSVAGTTTRQQTRSSTQQQEQAGPSHHAGTSHMTFEETYEYFTQGGTSTAGGTSEQGAAQEPYYP</sequence>
<dbReference type="EMBL" id="PQIB02000002">
    <property type="protein sequence ID" value="RLN33488.1"/>
    <property type="molecule type" value="Genomic_DNA"/>
</dbReference>
<evidence type="ECO:0000313" key="3">
    <source>
        <dbReference type="Proteomes" id="UP000275267"/>
    </source>
</evidence>
<reference evidence="3" key="1">
    <citation type="journal article" date="2019" name="Nat. Commun.">
        <title>The genome of broomcorn millet.</title>
        <authorList>
            <person name="Zou C."/>
            <person name="Miki D."/>
            <person name="Li D."/>
            <person name="Tang Q."/>
            <person name="Xiao L."/>
            <person name="Rajput S."/>
            <person name="Deng P."/>
            <person name="Jia W."/>
            <person name="Huang R."/>
            <person name="Zhang M."/>
            <person name="Sun Y."/>
            <person name="Hu J."/>
            <person name="Fu X."/>
            <person name="Schnable P.S."/>
            <person name="Li F."/>
            <person name="Zhang H."/>
            <person name="Feng B."/>
            <person name="Zhu X."/>
            <person name="Liu R."/>
            <person name="Schnable J.C."/>
            <person name="Zhu J.-K."/>
            <person name="Zhang H."/>
        </authorList>
    </citation>
    <scope>NUCLEOTIDE SEQUENCE [LARGE SCALE GENOMIC DNA]</scope>
</reference>
<dbReference type="Proteomes" id="UP000275267">
    <property type="component" value="Unassembled WGS sequence"/>
</dbReference>
<feature type="compositionally biased region" description="Low complexity" evidence="1">
    <location>
        <begin position="99"/>
        <end position="121"/>
    </location>
</feature>
<proteinExistence type="predicted"/>